<keyword evidence="2" id="KW-1133">Transmembrane helix</keyword>
<evidence type="ECO:0000256" key="2">
    <source>
        <dbReference type="SAM" id="Phobius"/>
    </source>
</evidence>
<protein>
    <submittedName>
        <fullName evidence="3">Uncharacterized protein</fullName>
    </submittedName>
</protein>
<reference evidence="3 4" key="1">
    <citation type="submission" date="2019-03" db="EMBL/GenBank/DDBJ databases">
        <title>Genomic Encyclopedia of Archaeal and Bacterial Type Strains, Phase II (KMG-II): from individual species to whole genera.</title>
        <authorList>
            <person name="Goeker M."/>
        </authorList>
    </citation>
    <scope>NUCLEOTIDE SEQUENCE [LARGE SCALE GENOMIC DNA]</scope>
    <source>
        <strain evidence="3 4">DSM 45499</strain>
    </source>
</reference>
<proteinExistence type="predicted"/>
<feature type="transmembrane region" description="Helical" evidence="2">
    <location>
        <begin position="20"/>
        <end position="37"/>
    </location>
</feature>
<evidence type="ECO:0000313" key="3">
    <source>
        <dbReference type="EMBL" id="TDV41748.1"/>
    </source>
</evidence>
<accession>A0A4R7UXY9</accession>
<organism evidence="3 4">
    <name type="scientific">Actinophytocola oryzae</name>
    <dbReference type="NCBI Taxonomy" id="502181"/>
    <lineage>
        <taxon>Bacteria</taxon>
        <taxon>Bacillati</taxon>
        <taxon>Actinomycetota</taxon>
        <taxon>Actinomycetes</taxon>
        <taxon>Pseudonocardiales</taxon>
        <taxon>Pseudonocardiaceae</taxon>
    </lineage>
</organism>
<sequence length="72" mass="8192">MAQGLFCHCWQQRDVRKISAMELLITALIVGFVVYGLERNNARQVTHPHLAGSTDVRDRDQERLSTELLGRA</sequence>
<feature type="region of interest" description="Disordered" evidence="1">
    <location>
        <begin position="48"/>
        <end position="72"/>
    </location>
</feature>
<keyword evidence="2" id="KW-0812">Transmembrane</keyword>
<dbReference type="AlphaFoldDB" id="A0A4R7UXY9"/>
<keyword evidence="2" id="KW-0472">Membrane</keyword>
<comment type="caution">
    <text evidence="3">The sequence shown here is derived from an EMBL/GenBank/DDBJ whole genome shotgun (WGS) entry which is preliminary data.</text>
</comment>
<evidence type="ECO:0000256" key="1">
    <source>
        <dbReference type="SAM" id="MobiDB-lite"/>
    </source>
</evidence>
<gene>
    <name evidence="3" type="ORF">CLV71_11970</name>
</gene>
<feature type="compositionally biased region" description="Basic and acidic residues" evidence="1">
    <location>
        <begin position="55"/>
        <end position="65"/>
    </location>
</feature>
<name>A0A4R7UXY9_9PSEU</name>
<dbReference type="Proteomes" id="UP000294927">
    <property type="component" value="Unassembled WGS sequence"/>
</dbReference>
<dbReference type="EMBL" id="SOCP01000019">
    <property type="protein sequence ID" value="TDV41748.1"/>
    <property type="molecule type" value="Genomic_DNA"/>
</dbReference>
<keyword evidence="4" id="KW-1185">Reference proteome</keyword>
<evidence type="ECO:0000313" key="4">
    <source>
        <dbReference type="Proteomes" id="UP000294927"/>
    </source>
</evidence>